<dbReference type="SUPFAM" id="SSF54637">
    <property type="entry name" value="Thioesterase/thiol ester dehydrase-isomerase"/>
    <property type="match status" value="2"/>
</dbReference>
<sequence length="302" mass="34097">MLVHPFFIQEFINYKRLGMNTRHFSQLPKAALAYPKVVQGLIFKKPKGPKILPQVEYVVDTLEIDQNHLKAYNEVCGFQNNGFVPAIYLAVLSQSLQMHMMTAEAFPFPILGLVHIRNQIKQTRPIGVTEKLTLSCKFGELKPHDKGVQFDFITTAKVGNEVVMEGLTTYLSRQKVEKRVGEKAKEEQAPSYVPKAEWNILENTGRRYAKVSGDFNLIHIHAITAKAFGFKQAIAHGMWSKAKALANLELPNAYEADVWFKLPMFLPSKVEFLTANADKKTDFLIRNAKSQKPHVAGTVKAL</sequence>
<dbReference type="Pfam" id="PF01575">
    <property type="entry name" value="MaoC_dehydratas"/>
    <property type="match status" value="1"/>
</dbReference>
<evidence type="ECO:0000313" key="2">
    <source>
        <dbReference type="EMBL" id="EGJ67444.1"/>
    </source>
</evidence>
<dbReference type="InterPro" id="IPR002539">
    <property type="entry name" value="MaoC-like_dom"/>
</dbReference>
<comment type="caution">
    <text evidence="2">The sequence shown here is derived from an EMBL/GenBank/DDBJ whole genome shotgun (WGS) entry which is preliminary data.</text>
</comment>
<evidence type="ECO:0000259" key="1">
    <source>
        <dbReference type="Pfam" id="PF01575"/>
    </source>
</evidence>
<protein>
    <submittedName>
        <fullName evidence="2">MaoC-like protein</fullName>
    </submittedName>
</protein>
<proteinExistence type="predicted"/>
<dbReference type="EMBL" id="ACYS02000145">
    <property type="protein sequence ID" value="EGJ67444.1"/>
    <property type="molecule type" value="Genomic_DNA"/>
</dbReference>
<organism evidence="2 3">
    <name type="scientific">Acinetobacter baumannii 6014059</name>
    <dbReference type="NCBI Taxonomy" id="525242"/>
    <lineage>
        <taxon>Bacteria</taxon>
        <taxon>Pseudomonadati</taxon>
        <taxon>Pseudomonadota</taxon>
        <taxon>Gammaproteobacteria</taxon>
        <taxon>Moraxellales</taxon>
        <taxon>Moraxellaceae</taxon>
        <taxon>Acinetobacter</taxon>
        <taxon>Acinetobacter calcoaceticus/baumannii complex</taxon>
    </lineage>
</organism>
<dbReference type="GO" id="GO:0006633">
    <property type="term" value="P:fatty acid biosynthetic process"/>
    <property type="evidence" value="ECO:0007669"/>
    <property type="project" value="InterPro"/>
</dbReference>
<accession>A0A828SPW4</accession>
<dbReference type="InterPro" id="IPR029069">
    <property type="entry name" value="HotDog_dom_sf"/>
</dbReference>
<feature type="domain" description="MaoC-like" evidence="1">
    <location>
        <begin position="196"/>
        <end position="249"/>
    </location>
</feature>
<dbReference type="AlphaFoldDB" id="A0A828SPW4"/>
<reference evidence="2 3" key="1">
    <citation type="submission" date="2011-04" db="EMBL/GenBank/DDBJ databases">
        <authorList>
            <person name="Weinstock G."/>
            <person name="Sodergren E."/>
            <person name="Clifton S."/>
            <person name="Fulton L."/>
            <person name="Fulton B."/>
            <person name="Courtney L."/>
            <person name="Fronick C."/>
            <person name="Harrison M."/>
            <person name="Strong C."/>
            <person name="Farmer C."/>
            <person name="Delahaunty K."/>
            <person name="Markovic C."/>
            <person name="Hall O."/>
            <person name="Minx P."/>
            <person name="Tomlinson C."/>
            <person name="Mitreva M."/>
            <person name="Hou S."/>
            <person name="Chen J."/>
            <person name="Wollam A."/>
            <person name="Pepin K.H."/>
            <person name="Johnson M."/>
            <person name="Bhonagiri V."/>
            <person name="Zhang X."/>
            <person name="Suruliraj S."/>
            <person name="Warren W."/>
            <person name="Chinwalla A."/>
            <person name="Mardis E.R."/>
            <person name="Wilson R.K."/>
        </authorList>
    </citation>
    <scope>NUCLEOTIDE SEQUENCE [LARGE SCALE GENOMIC DNA]</scope>
    <source>
        <strain evidence="2 3">6014059</strain>
    </source>
</reference>
<dbReference type="GO" id="GO:0005835">
    <property type="term" value="C:fatty acid synthase complex"/>
    <property type="evidence" value="ECO:0007669"/>
    <property type="project" value="InterPro"/>
</dbReference>
<name>A0A828SPW4_ACIBA</name>
<dbReference type="Proteomes" id="UP000003204">
    <property type="component" value="Unassembled WGS sequence"/>
</dbReference>
<dbReference type="PANTHER" id="PTHR43841:SF1">
    <property type="entry name" value="3-HYDROXYACYL-THIOESTER DEHYDRATASE X"/>
    <property type="match status" value="1"/>
</dbReference>
<dbReference type="Gene3D" id="3.10.129.10">
    <property type="entry name" value="Hotdog Thioesterase"/>
    <property type="match status" value="1"/>
</dbReference>
<dbReference type="InterPro" id="IPR003965">
    <property type="entry name" value="Fatty_acid_synthase"/>
</dbReference>
<dbReference type="PANTHER" id="PTHR43841">
    <property type="entry name" value="3-HYDROXYACYL-THIOESTER DEHYDRATASE HTDX-RELATED"/>
    <property type="match status" value="1"/>
</dbReference>
<dbReference type="GO" id="GO:0004312">
    <property type="term" value="F:fatty acid synthase activity"/>
    <property type="evidence" value="ECO:0007669"/>
    <property type="project" value="InterPro"/>
</dbReference>
<evidence type="ECO:0000313" key="3">
    <source>
        <dbReference type="Proteomes" id="UP000003204"/>
    </source>
</evidence>
<dbReference type="PRINTS" id="PR01483">
    <property type="entry name" value="FASYNTHASE"/>
</dbReference>
<gene>
    <name evidence="2" type="ORF">HMPREF0022_02806</name>
</gene>